<dbReference type="Proteomes" id="UP000095300">
    <property type="component" value="Unassembled WGS sequence"/>
</dbReference>
<organism evidence="16 17">
    <name type="scientific">Stomoxys calcitrans</name>
    <name type="common">Stable fly</name>
    <name type="synonym">Conops calcitrans</name>
    <dbReference type="NCBI Taxonomy" id="35570"/>
    <lineage>
        <taxon>Eukaryota</taxon>
        <taxon>Metazoa</taxon>
        <taxon>Ecdysozoa</taxon>
        <taxon>Arthropoda</taxon>
        <taxon>Hexapoda</taxon>
        <taxon>Insecta</taxon>
        <taxon>Pterygota</taxon>
        <taxon>Neoptera</taxon>
        <taxon>Endopterygota</taxon>
        <taxon>Diptera</taxon>
        <taxon>Brachycera</taxon>
        <taxon>Muscomorpha</taxon>
        <taxon>Muscoidea</taxon>
        <taxon>Muscidae</taxon>
        <taxon>Stomoxys</taxon>
    </lineage>
</organism>
<evidence type="ECO:0000256" key="13">
    <source>
        <dbReference type="SAM" id="Coils"/>
    </source>
</evidence>
<evidence type="ECO:0008006" key="18">
    <source>
        <dbReference type="Google" id="ProtNLM"/>
    </source>
</evidence>
<keyword evidence="4" id="KW-0677">Repeat</keyword>
<comment type="similarity">
    <text evidence="2">Belongs to the krueppel C2H2-type zinc-finger protein family.</text>
</comment>
<dbReference type="PANTHER" id="PTHR16515:SF49">
    <property type="entry name" value="GASTRULA ZINC FINGER PROTEIN XLCGF49.1-LIKE-RELATED"/>
    <property type="match status" value="1"/>
</dbReference>
<keyword evidence="17" id="KW-1185">Reference proteome</keyword>
<evidence type="ECO:0000256" key="10">
    <source>
        <dbReference type="ARBA" id="ARBA00023242"/>
    </source>
</evidence>
<keyword evidence="9" id="KW-0804">Transcription</keyword>
<keyword evidence="7" id="KW-0805">Transcription regulation</keyword>
<dbReference type="SMART" id="SM00868">
    <property type="entry name" value="zf-AD"/>
    <property type="match status" value="1"/>
</dbReference>
<evidence type="ECO:0000256" key="11">
    <source>
        <dbReference type="PROSITE-ProRule" id="PRU00042"/>
    </source>
</evidence>
<dbReference type="PANTHER" id="PTHR16515">
    <property type="entry name" value="PR DOMAIN ZINC FINGER PROTEIN"/>
    <property type="match status" value="1"/>
</dbReference>
<feature type="domain" description="C2H2-type" evidence="14">
    <location>
        <begin position="426"/>
        <end position="453"/>
    </location>
</feature>
<dbReference type="GO" id="GO:0005634">
    <property type="term" value="C:nucleus"/>
    <property type="evidence" value="ECO:0007669"/>
    <property type="project" value="UniProtKB-SubCell"/>
</dbReference>
<dbReference type="SUPFAM" id="SSF57667">
    <property type="entry name" value="beta-beta-alpha zinc fingers"/>
    <property type="match status" value="4"/>
</dbReference>
<dbReference type="SMART" id="SM00355">
    <property type="entry name" value="ZnF_C2H2"/>
    <property type="match status" value="8"/>
</dbReference>
<feature type="domain" description="ZAD" evidence="15">
    <location>
        <begin position="7"/>
        <end position="83"/>
    </location>
</feature>
<evidence type="ECO:0000256" key="9">
    <source>
        <dbReference type="ARBA" id="ARBA00023163"/>
    </source>
</evidence>
<feature type="domain" description="C2H2-type" evidence="14">
    <location>
        <begin position="454"/>
        <end position="481"/>
    </location>
</feature>
<feature type="binding site" evidence="12">
    <location>
        <position position="59"/>
    </location>
    <ligand>
        <name>Zn(2+)</name>
        <dbReference type="ChEBI" id="CHEBI:29105"/>
    </ligand>
</feature>
<keyword evidence="3 12" id="KW-0479">Metal-binding</keyword>
<proteinExistence type="inferred from homology"/>
<dbReference type="SUPFAM" id="SSF57716">
    <property type="entry name" value="Glucocorticoid receptor-like (DNA-binding domain)"/>
    <property type="match status" value="1"/>
</dbReference>
<keyword evidence="5 11" id="KW-0863">Zinc-finger</keyword>
<dbReference type="InterPro" id="IPR050331">
    <property type="entry name" value="Zinc_finger"/>
</dbReference>
<evidence type="ECO:0000256" key="6">
    <source>
        <dbReference type="ARBA" id="ARBA00022833"/>
    </source>
</evidence>
<feature type="domain" description="C2H2-type" evidence="14">
    <location>
        <begin position="398"/>
        <end position="425"/>
    </location>
</feature>
<feature type="binding site" evidence="12">
    <location>
        <position position="9"/>
    </location>
    <ligand>
        <name>Zn(2+)</name>
        <dbReference type="ChEBI" id="CHEBI:29105"/>
    </ligand>
</feature>
<dbReference type="FunFam" id="3.30.160.60:FF:000624">
    <property type="entry name" value="zinc finger protein 697"/>
    <property type="match status" value="1"/>
</dbReference>
<dbReference type="OrthoDB" id="9439903at2759"/>
<gene>
    <name evidence="16" type="primary">106094463</name>
</gene>
<dbReference type="PROSITE" id="PS00028">
    <property type="entry name" value="ZINC_FINGER_C2H2_1"/>
    <property type="match status" value="7"/>
</dbReference>
<dbReference type="AlphaFoldDB" id="A0A1I8Q337"/>
<keyword evidence="10" id="KW-0539">Nucleus</keyword>
<dbReference type="InterPro" id="IPR013087">
    <property type="entry name" value="Znf_C2H2_type"/>
</dbReference>
<evidence type="ECO:0000256" key="4">
    <source>
        <dbReference type="ARBA" id="ARBA00022737"/>
    </source>
</evidence>
<dbReference type="InterPro" id="IPR012934">
    <property type="entry name" value="Znf_AD"/>
</dbReference>
<dbReference type="EnsemblMetazoa" id="SCAU013436-RA">
    <property type="protein sequence ID" value="SCAU013436-PA"/>
    <property type="gene ID" value="SCAU013436"/>
</dbReference>
<feature type="domain" description="C2H2-type" evidence="14">
    <location>
        <begin position="314"/>
        <end position="341"/>
    </location>
</feature>
<keyword evidence="13" id="KW-0175">Coiled coil</keyword>
<dbReference type="GO" id="GO:0006355">
    <property type="term" value="P:regulation of DNA-templated transcription"/>
    <property type="evidence" value="ECO:0007669"/>
    <property type="project" value="UniProtKB-ARBA"/>
</dbReference>
<evidence type="ECO:0000256" key="8">
    <source>
        <dbReference type="ARBA" id="ARBA00023125"/>
    </source>
</evidence>
<evidence type="ECO:0000256" key="5">
    <source>
        <dbReference type="ARBA" id="ARBA00022771"/>
    </source>
</evidence>
<evidence type="ECO:0000259" key="15">
    <source>
        <dbReference type="PROSITE" id="PS51915"/>
    </source>
</evidence>
<comment type="subcellular location">
    <subcellularLocation>
        <location evidence="1">Nucleus</location>
    </subcellularLocation>
</comment>
<dbReference type="STRING" id="35570.A0A1I8Q337"/>
<dbReference type="VEuPathDB" id="VectorBase:SCAU013436"/>
<evidence type="ECO:0000313" key="16">
    <source>
        <dbReference type="EnsemblMetazoa" id="SCAU013436-PA"/>
    </source>
</evidence>
<dbReference type="PROSITE" id="PS51915">
    <property type="entry name" value="ZAD"/>
    <property type="match status" value="1"/>
</dbReference>
<dbReference type="Pfam" id="PF00096">
    <property type="entry name" value="zf-C2H2"/>
    <property type="match status" value="6"/>
</dbReference>
<protein>
    <recommendedName>
        <fullName evidence="18">Protein krueppel</fullName>
    </recommendedName>
</protein>
<dbReference type="Pfam" id="PF07776">
    <property type="entry name" value="zf-AD"/>
    <property type="match status" value="1"/>
</dbReference>
<feature type="binding site" evidence="12">
    <location>
        <position position="12"/>
    </location>
    <ligand>
        <name>Zn(2+)</name>
        <dbReference type="ChEBI" id="CHEBI:29105"/>
    </ligand>
</feature>
<dbReference type="KEGG" id="scac:106094463"/>
<dbReference type="GO" id="GO:0003677">
    <property type="term" value="F:DNA binding"/>
    <property type="evidence" value="ECO:0007669"/>
    <property type="project" value="UniProtKB-KW"/>
</dbReference>
<feature type="domain" description="C2H2-type" evidence="14">
    <location>
        <begin position="370"/>
        <end position="397"/>
    </location>
</feature>
<keyword evidence="6 12" id="KW-0862">Zinc</keyword>
<dbReference type="FunFam" id="3.30.160.60:FF:002343">
    <property type="entry name" value="Zinc finger protein 33A"/>
    <property type="match status" value="1"/>
</dbReference>
<keyword evidence="8" id="KW-0238">DNA-binding</keyword>
<feature type="domain" description="C2H2-type" evidence="14">
    <location>
        <begin position="342"/>
        <end position="369"/>
    </location>
</feature>
<dbReference type="FunFam" id="3.30.160.60:FF:001480">
    <property type="entry name" value="Si:cabz01071911.3"/>
    <property type="match status" value="1"/>
</dbReference>
<dbReference type="InterPro" id="IPR036236">
    <property type="entry name" value="Znf_C2H2_sf"/>
</dbReference>
<name>A0A1I8Q337_STOCA</name>
<dbReference type="Gene3D" id="3.30.160.60">
    <property type="entry name" value="Classic Zinc Finger"/>
    <property type="match status" value="7"/>
</dbReference>
<dbReference type="Pfam" id="PF13912">
    <property type="entry name" value="zf-C2H2_6"/>
    <property type="match status" value="1"/>
</dbReference>
<feature type="binding site" evidence="12">
    <location>
        <position position="56"/>
    </location>
    <ligand>
        <name>Zn(2+)</name>
        <dbReference type="ChEBI" id="CHEBI:29105"/>
    </ligand>
</feature>
<evidence type="ECO:0000259" key="14">
    <source>
        <dbReference type="PROSITE" id="PS50157"/>
    </source>
</evidence>
<evidence type="ECO:0000256" key="7">
    <source>
        <dbReference type="ARBA" id="ARBA00023015"/>
    </source>
</evidence>
<dbReference type="GO" id="GO:0008270">
    <property type="term" value="F:zinc ion binding"/>
    <property type="evidence" value="ECO:0007669"/>
    <property type="project" value="UniProtKB-UniRule"/>
</dbReference>
<feature type="coiled-coil region" evidence="13">
    <location>
        <begin position="19"/>
        <end position="46"/>
    </location>
</feature>
<evidence type="ECO:0000256" key="3">
    <source>
        <dbReference type="ARBA" id="ARBA00022723"/>
    </source>
</evidence>
<sequence length="515" mass="58933">MDNISELTCRVCLHEQQVLINVFEELDDLQTNLSSLLEKCGDMQVEENDVFPKYLCEECTQELLIAAQFREKCIKSQKVFDEAMKVCNVDDIDGDNFNQIIEYSDGESDNVAACEDQVVPESKNTHSFCTSPTEAEEQNLNNNNEIEDNLYVVGDVVDVTSFQHNLAVQQSTPQEIASTDAIIDNVDVIEEGSCDVDCREDSNNYEVHIDLSNSSFVKALPIRSKRDKSYKCDICGAVFVQAINLQKHLQKTHIAAQYYTCDICNHWFSVEVELLKHAKHCREQNLEQDNLNENKNKSFSGPILSSAQHVENQKRCNYCERDFQTPFALRMHMRSHTGERPFPCQYCNKSFKTQSSLSAHTKRHTGQADFVCSVCGKSFYERGNLDVHMRSHTGEKPHSCSMCNKSFTRVFLLELHMRTHTGEKPYSCSFCDKSFRQRSDWKNHLSTHTGVKQFNCNFCSKGYIKRTSLAQHLRTHSAIQIEMDNDISQETNNNEHSEGVENFGDIITSEEDYPS</sequence>
<feature type="domain" description="C2H2-type" evidence="14">
    <location>
        <begin position="230"/>
        <end position="258"/>
    </location>
</feature>
<evidence type="ECO:0000256" key="12">
    <source>
        <dbReference type="PROSITE-ProRule" id="PRU01263"/>
    </source>
</evidence>
<dbReference type="PROSITE" id="PS50157">
    <property type="entry name" value="ZINC_FINGER_C2H2_2"/>
    <property type="match status" value="7"/>
</dbReference>
<dbReference type="Gene3D" id="3.40.1800.20">
    <property type="match status" value="1"/>
</dbReference>
<evidence type="ECO:0000256" key="2">
    <source>
        <dbReference type="ARBA" id="ARBA00006991"/>
    </source>
</evidence>
<dbReference type="FunFam" id="3.30.160.60:FF:001155">
    <property type="entry name" value="Zinc finger 30C"/>
    <property type="match status" value="1"/>
</dbReference>
<evidence type="ECO:0000313" key="17">
    <source>
        <dbReference type="Proteomes" id="UP000095300"/>
    </source>
</evidence>
<accession>A0A1I8Q337</accession>
<reference evidence="16" key="1">
    <citation type="submission" date="2020-05" db="UniProtKB">
        <authorList>
            <consortium name="EnsemblMetazoa"/>
        </authorList>
    </citation>
    <scope>IDENTIFICATION</scope>
    <source>
        <strain evidence="16">USDA</strain>
    </source>
</reference>
<evidence type="ECO:0000256" key="1">
    <source>
        <dbReference type="ARBA" id="ARBA00004123"/>
    </source>
</evidence>